<gene>
    <name evidence="10" type="ORF">RRU01S_26_00510</name>
</gene>
<dbReference type="eggNOG" id="COG1653">
    <property type="taxonomic scope" value="Bacteria"/>
</dbReference>
<dbReference type="Pfam" id="PF01547">
    <property type="entry name" value="SBP_bac_1"/>
    <property type="match status" value="1"/>
</dbReference>
<keyword evidence="6" id="KW-0472">Membrane</keyword>
<dbReference type="GO" id="GO:0042597">
    <property type="term" value="C:periplasmic space"/>
    <property type="evidence" value="ECO:0007669"/>
    <property type="project" value="UniProtKB-SubCell"/>
</dbReference>
<dbReference type="InterPro" id="IPR006311">
    <property type="entry name" value="TAT_signal"/>
</dbReference>
<evidence type="ECO:0000256" key="8">
    <source>
        <dbReference type="ARBA" id="ARBA00023288"/>
    </source>
</evidence>
<evidence type="ECO:0000256" key="2">
    <source>
        <dbReference type="ARBA" id="ARBA00008520"/>
    </source>
</evidence>
<accession>A0A081D0S8</accession>
<sequence>MHLSKREFLAASAVLAFAASLRSANAATAINYWHHFASQSEMAGLAKIIQLFAAANPDISVTQESIPNSEYMAKVSSAVVAGGRPDTGMVIAERFADLTAMGALVDISERVNKWEGKANLPDNRWAGMSSEGAIYAVPAYAFVDWMYYRKDYFDEAGISAPPKTFDEFLTVCRKLTDPSMNRYAFGMRGGAGAFKYVIDVMESFGSPLVKDGQVAIDKPAAVEAITFYSNLFRKEKVAPPSAPNDSYRQIMEGFRTGQTAMIWHHTGSLIEISTALKPGVQFATAPMPAGPKAHIARVAYAGNGIFKEDHVEAAWKWISFWGQTDAAIALLEATGYFPASTAALKDERITGNPIYAAATQTLEFGRLPNSFVGAAGWSENVVNPTFQSVLTGQLTPEQAVDRMIEGLEAALR</sequence>
<dbReference type="PROSITE" id="PS51318">
    <property type="entry name" value="TAT"/>
    <property type="match status" value="1"/>
</dbReference>
<evidence type="ECO:0000313" key="10">
    <source>
        <dbReference type="EMBL" id="GAK72524.1"/>
    </source>
</evidence>
<dbReference type="Gene3D" id="3.40.190.10">
    <property type="entry name" value="Periplasmic binding protein-like II"/>
    <property type="match status" value="1"/>
</dbReference>
<proteinExistence type="inferred from homology"/>
<dbReference type="RefSeq" id="WP_045231959.1">
    <property type="nucleotide sequence ID" value="NZ_BBJU01000026.1"/>
</dbReference>
<evidence type="ECO:0000256" key="1">
    <source>
        <dbReference type="ARBA" id="ARBA00004418"/>
    </source>
</evidence>
<organism evidence="10 11">
    <name type="scientific">Agrobacterium rubi TR3 = NBRC 13261</name>
    <dbReference type="NCBI Taxonomy" id="1368415"/>
    <lineage>
        <taxon>Bacteria</taxon>
        <taxon>Pseudomonadati</taxon>
        <taxon>Pseudomonadota</taxon>
        <taxon>Alphaproteobacteria</taxon>
        <taxon>Hyphomicrobiales</taxon>
        <taxon>Rhizobiaceae</taxon>
        <taxon>Rhizobium/Agrobacterium group</taxon>
        <taxon>Agrobacterium</taxon>
    </lineage>
</organism>
<evidence type="ECO:0000256" key="7">
    <source>
        <dbReference type="ARBA" id="ARBA00023139"/>
    </source>
</evidence>
<keyword evidence="5" id="KW-0574">Periplasm</keyword>
<dbReference type="InterPro" id="IPR050490">
    <property type="entry name" value="Bact_solute-bd_prot1"/>
</dbReference>
<comment type="caution">
    <text evidence="10">The sequence shown here is derived from an EMBL/GenBank/DDBJ whole genome shotgun (WGS) entry which is preliminary data.</text>
</comment>
<dbReference type="CDD" id="cd13585">
    <property type="entry name" value="PBP2_TMBP_like"/>
    <property type="match status" value="1"/>
</dbReference>
<evidence type="ECO:0000256" key="4">
    <source>
        <dbReference type="ARBA" id="ARBA00022729"/>
    </source>
</evidence>
<dbReference type="Proteomes" id="UP000028701">
    <property type="component" value="Unassembled WGS sequence"/>
</dbReference>
<dbReference type="OrthoDB" id="9811951at2"/>
<dbReference type="AlphaFoldDB" id="A0A081D0S8"/>
<feature type="signal peptide" evidence="9">
    <location>
        <begin position="1"/>
        <end position="26"/>
    </location>
</feature>
<feature type="chain" id="PRO_5001756259" evidence="9">
    <location>
        <begin position="27"/>
        <end position="412"/>
    </location>
</feature>
<dbReference type="EMBL" id="BBJU01000026">
    <property type="protein sequence ID" value="GAK72524.1"/>
    <property type="molecule type" value="Genomic_DNA"/>
</dbReference>
<dbReference type="PANTHER" id="PTHR43649:SF33">
    <property type="entry name" value="POLYGALACTURONAN_RHAMNOGALACTURONAN-BINDING PROTEIN YTCQ"/>
    <property type="match status" value="1"/>
</dbReference>
<comment type="similarity">
    <text evidence="2">Belongs to the bacterial solute-binding protein 1 family.</text>
</comment>
<evidence type="ECO:0000256" key="3">
    <source>
        <dbReference type="ARBA" id="ARBA00022475"/>
    </source>
</evidence>
<dbReference type="InterPro" id="IPR006059">
    <property type="entry name" value="SBP"/>
</dbReference>
<evidence type="ECO:0000256" key="6">
    <source>
        <dbReference type="ARBA" id="ARBA00023136"/>
    </source>
</evidence>
<keyword evidence="3" id="KW-1003">Cell membrane</keyword>
<evidence type="ECO:0000313" key="11">
    <source>
        <dbReference type="Proteomes" id="UP000028701"/>
    </source>
</evidence>
<evidence type="ECO:0000256" key="9">
    <source>
        <dbReference type="SAM" id="SignalP"/>
    </source>
</evidence>
<name>A0A081D0S8_9HYPH</name>
<keyword evidence="8" id="KW-0449">Lipoprotein</keyword>
<reference evidence="10 11" key="1">
    <citation type="submission" date="2014-08" db="EMBL/GenBank/DDBJ databases">
        <title>Whole genome shotgun sequence of Rhizobium rubi NBRC 13261.</title>
        <authorList>
            <person name="Katano-Makiyama Y."/>
            <person name="Hosoyama A."/>
            <person name="Hashimoto M."/>
            <person name="Hosoyama Y."/>
            <person name="Noguchi M."/>
            <person name="Tsuchikane K."/>
            <person name="Uohara A."/>
            <person name="Ohji S."/>
            <person name="Ichikawa N."/>
            <person name="Kimura A."/>
            <person name="Yamazoe A."/>
            <person name="Fujita N."/>
        </authorList>
    </citation>
    <scope>NUCLEOTIDE SEQUENCE [LARGE SCALE GENOMIC DNA]</scope>
    <source>
        <strain evidence="10 11">NBRC 13261</strain>
    </source>
</reference>
<evidence type="ECO:0000256" key="5">
    <source>
        <dbReference type="ARBA" id="ARBA00022764"/>
    </source>
</evidence>
<dbReference type="PANTHER" id="PTHR43649">
    <property type="entry name" value="ARABINOSE-BINDING PROTEIN-RELATED"/>
    <property type="match status" value="1"/>
</dbReference>
<dbReference type="SUPFAM" id="SSF53850">
    <property type="entry name" value="Periplasmic binding protein-like II"/>
    <property type="match status" value="1"/>
</dbReference>
<keyword evidence="4 9" id="KW-0732">Signal</keyword>
<keyword evidence="7" id="KW-0564">Palmitate</keyword>
<comment type="subcellular location">
    <subcellularLocation>
        <location evidence="1">Periplasm</location>
    </subcellularLocation>
</comment>
<protein>
    <submittedName>
        <fullName evidence="10">Putative ABC transporter substrate-binding protein</fullName>
    </submittedName>
</protein>